<comment type="function">
    <text evidence="10">Catalyzes the reversible formation of acyl-phosphate (acyl-PO(4)) from acyl-[acyl-carrier-protein] (acyl-ACP). This enzyme utilizes acyl-ACP as fatty acyl donor, but not acyl-CoA.</text>
</comment>
<evidence type="ECO:0000256" key="10">
    <source>
        <dbReference type="HAMAP-Rule" id="MF_00019"/>
    </source>
</evidence>
<accession>A0A7S7NSZ4</accession>
<dbReference type="InterPro" id="IPR003664">
    <property type="entry name" value="FA_synthesis"/>
</dbReference>
<gene>
    <name evidence="10 11" type="primary">plsX</name>
    <name evidence="11" type="ORF">IRI77_04745</name>
</gene>
<keyword evidence="3 10" id="KW-0444">Lipid biosynthesis</keyword>
<evidence type="ECO:0000256" key="4">
    <source>
        <dbReference type="ARBA" id="ARBA00022679"/>
    </source>
</evidence>
<dbReference type="GO" id="GO:0006633">
    <property type="term" value="P:fatty acid biosynthetic process"/>
    <property type="evidence" value="ECO:0007669"/>
    <property type="project" value="UniProtKB-UniRule"/>
</dbReference>
<comment type="subcellular location">
    <subcellularLocation>
        <location evidence="10">Cytoplasm</location>
    </subcellularLocation>
    <text evidence="10">Associated with the membrane possibly through PlsY.</text>
</comment>
<keyword evidence="12" id="KW-1185">Reference proteome</keyword>
<evidence type="ECO:0000256" key="5">
    <source>
        <dbReference type="ARBA" id="ARBA00023098"/>
    </source>
</evidence>
<organism evidence="11 12">
    <name type="scientific">Paludibaculum fermentans</name>
    <dbReference type="NCBI Taxonomy" id="1473598"/>
    <lineage>
        <taxon>Bacteria</taxon>
        <taxon>Pseudomonadati</taxon>
        <taxon>Acidobacteriota</taxon>
        <taxon>Terriglobia</taxon>
        <taxon>Bryobacterales</taxon>
        <taxon>Bryobacteraceae</taxon>
        <taxon>Paludibaculum</taxon>
    </lineage>
</organism>
<dbReference type="AlphaFoldDB" id="A0A7S7NSZ4"/>
<comment type="pathway">
    <text evidence="10">Lipid metabolism; phospholipid metabolism.</text>
</comment>
<keyword evidence="6 10" id="KW-0594">Phospholipid biosynthesis</keyword>
<protein>
    <recommendedName>
        <fullName evidence="8 10">Phosphate acyltransferase</fullName>
        <ecNumber evidence="8 10">2.3.1.274</ecNumber>
    </recommendedName>
    <alternativeName>
        <fullName evidence="10">Acyl-ACP phosphotransacylase</fullName>
    </alternativeName>
    <alternativeName>
        <fullName evidence="10">Acyl-[acyl-carrier-protein]--phosphate acyltransferase</fullName>
    </alternativeName>
    <alternativeName>
        <fullName evidence="10">Phosphate-acyl-ACP acyltransferase</fullName>
    </alternativeName>
</protein>
<comment type="catalytic activity">
    <reaction evidence="1 10">
        <text>a fatty acyl-[ACP] + phosphate = an acyl phosphate + holo-[ACP]</text>
        <dbReference type="Rhea" id="RHEA:42292"/>
        <dbReference type="Rhea" id="RHEA-COMP:9685"/>
        <dbReference type="Rhea" id="RHEA-COMP:14125"/>
        <dbReference type="ChEBI" id="CHEBI:43474"/>
        <dbReference type="ChEBI" id="CHEBI:59918"/>
        <dbReference type="ChEBI" id="CHEBI:64479"/>
        <dbReference type="ChEBI" id="CHEBI:138651"/>
        <dbReference type="EC" id="2.3.1.274"/>
    </reaction>
</comment>
<name>A0A7S7NSZ4_PALFE</name>
<evidence type="ECO:0000256" key="1">
    <source>
        <dbReference type="ARBA" id="ARBA00001232"/>
    </source>
</evidence>
<dbReference type="EC" id="2.3.1.274" evidence="8 10"/>
<dbReference type="SUPFAM" id="SSF53659">
    <property type="entry name" value="Isocitrate/Isopropylmalate dehydrogenase-like"/>
    <property type="match status" value="1"/>
</dbReference>
<dbReference type="HAMAP" id="MF_00019">
    <property type="entry name" value="PlsX"/>
    <property type="match status" value="1"/>
</dbReference>
<dbReference type="Gene3D" id="3.40.718.10">
    <property type="entry name" value="Isopropylmalate Dehydrogenase"/>
    <property type="match status" value="1"/>
</dbReference>
<dbReference type="UniPathway" id="UPA00085"/>
<sequence>MITIAVDAMGGDHAPVPEVSGAVQAASTQDVNILLVGKEQVLQAELKKFDGWKKLPIRIVNATEVVTMEDNPAKALRTKRDSSMRVAARLVRDGEAQGWISAGNTGAVMAISKTVLGMIPGVDRPALAQAFPTIKGKPAVLVDVGANVDSSAQMLAQFAVMGEIYSRLVFHTESPSVGILSIGEEDHKGNELTKSAASLMKALPLNFVGNVEGRDLYTGLTDVIVCDGFIGNVALKVSEGLVDVIKHMLKESLESTIASKIGYVLSRQAFKDFRKRMDYSEYGGAPLLGVKGVVIICHGRSNDNAIRNAIRVATESATEHVNDRIEIEIQRWQASSTNDPEV</sequence>
<comment type="similarity">
    <text evidence="10">Belongs to the PlsX family.</text>
</comment>
<evidence type="ECO:0000256" key="7">
    <source>
        <dbReference type="ARBA" id="ARBA00023264"/>
    </source>
</evidence>
<dbReference type="GO" id="GO:0043811">
    <property type="term" value="F:phosphate:acyl-[acyl carrier protein] acyltransferase activity"/>
    <property type="evidence" value="ECO:0007669"/>
    <property type="project" value="UniProtKB-UniRule"/>
</dbReference>
<dbReference type="InterPro" id="IPR012281">
    <property type="entry name" value="Phospholipid_synth_PlsX-like"/>
</dbReference>
<dbReference type="Pfam" id="PF02504">
    <property type="entry name" value="FA_synthesis"/>
    <property type="match status" value="1"/>
</dbReference>
<keyword evidence="2 10" id="KW-0963">Cytoplasm</keyword>
<dbReference type="PANTHER" id="PTHR30100:SF1">
    <property type="entry name" value="PHOSPHATE ACYLTRANSFERASE"/>
    <property type="match status" value="1"/>
</dbReference>
<dbReference type="Proteomes" id="UP000593892">
    <property type="component" value="Chromosome"/>
</dbReference>
<evidence type="ECO:0000256" key="2">
    <source>
        <dbReference type="ARBA" id="ARBA00022490"/>
    </source>
</evidence>
<proteinExistence type="inferred from homology"/>
<dbReference type="KEGG" id="pfer:IRI77_04745"/>
<dbReference type="NCBIfam" id="TIGR00182">
    <property type="entry name" value="plsX"/>
    <property type="match status" value="1"/>
</dbReference>
<dbReference type="RefSeq" id="WP_194450930.1">
    <property type="nucleotide sequence ID" value="NZ_CP063849.1"/>
</dbReference>
<evidence type="ECO:0000256" key="9">
    <source>
        <dbReference type="ARBA" id="ARBA00046608"/>
    </source>
</evidence>
<dbReference type="EMBL" id="CP063849">
    <property type="protein sequence ID" value="QOY89268.1"/>
    <property type="molecule type" value="Genomic_DNA"/>
</dbReference>
<dbReference type="PANTHER" id="PTHR30100">
    <property type="entry name" value="FATTY ACID/PHOSPHOLIPID SYNTHESIS PROTEIN PLSX"/>
    <property type="match status" value="1"/>
</dbReference>
<dbReference type="GO" id="GO:0008654">
    <property type="term" value="P:phospholipid biosynthetic process"/>
    <property type="evidence" value="ECO:0007669"/>
    <property type="project" value="UniProtKB-KW"/>
</dbReference>
<dbReference type="PIRSF" id="PIRSF002465">
    <property type="entry name" value="Phsphlp_syn_PlsX"/>
    <property type="match status" value="1"/>
</dbReference>
<evidence type="ECO:0000256" key="6">
    <source>
        <dbReference type="ARBA" id="ARBA00023209"/>
    </source>
</evidence>
<dbReference type="GO" id="GO:0005737">
    <property type="term" value="C:cytoplasm"/>
    <property type="evidence" value="ECO:0007669"/>
    <property type="project" value="UniProtKB-SubCell"/>
</dbReference>
<evidence type="ECO:0000256" key="3">
    <source>
        <dbReference type="ARBA" id="ARBA00022516"/>
    </source>
</evidence>
<reference evidence="11 12" key="1">
    <citation type="submission" date="2020-10" db="EMBL/GenBank/DDBJ databases">
        <title>Complete genome sequence of Paludibaculum fermentans P105T, a facultatively anaerobic acidobacterium capable of dissimilatory Fe(III) reduction.</title>
        <authorList>
            <person name="Dedysh S.N."/>
            <person name="Beletsky A.V."/>
            <person name="Kulichevskaya I.S."/>
            <person name="Mardanov A.V."/>
            <person name="Ravin N.V."/>
        </authorList>
    </citation>
    <scope>NUCLEOTIDE SEQUENCE [LARGE SCALE GENOMIC DNA]</scope>
    <source>
        <strain evidence="11 12">P105</strain>
    </source>
</reference>
<keyword evidence="5 10" id="KW-0443">Lipid metabolism</keyword>
<keyword evidence="7 10" id="KW-1208">Phospholipid metabolism</keyword>
<keyword evidence="4 10" id="KW-0808">Transferase</keyword>
<comment type="subunit">
    <text evidence="9 10">Homodimer. Probably interacts with PlsY.</text>
</comment>
<evidence type="ECO:0000313" key="12">
    <source>
        <dbReference type="Proteomes" id="UP000593892"/>
    </source>
</evidence>
<evidence type="ECO:0000256" key="8">
    <source>
        <dbReference type="ARBA" id="ARBA00024069"/>
    </source>
</evidence>
<evidence type="ECO:0000313" key="11">
    <source>
        <dbReference type="EMBL" id="QOY89268.1"/>
    </source>
</evidence>
<keyword evidence="11" id="KW-0012">Acyltransferase</keyword>